<feature type="region of interest" description="Disordered" evidence="1">
    <location>
        <begin position="86"/>
        <end position="108"/>
    </location>
</feature>
<keyword evidence="2" id="KW-0472">Membrane</keyword>
<keyword evidence="4" id="KW-1185">Reference proteome</keyword>
<feature type="transmembrane region" description="Helical" evidence="2">
    <location>
        <begin position="12"/>
        <end position="38"/>
    </location>
</feature>
<evidence type="ECO:0000256" key="1">
    <source>
        <dbReference type="SAM" id="MobiDB-lite"/>
    </source>
</evidence>
<reference evidence="3 4" key="1">
    <citation type="submission" date="2019-07" db="EMBL/GenBank/DDBJ databases">
        <title>Genomics analysis of Aphanomyces spp. identifies a new class of oomycete effector associated with host adaptation.</title>
        <authorList>
            <person name="Gaulin E."/>
        </authorList>
    </citation>
    <scope>NUCLEOTIDE SEQUENCE [LARGE SCALE GENOMIC DNA]</scope>
    <source>
        <strain evidence="3 4">ATCC 201684</strain>
    </source>
</reference>
<comment type="caution">
    <text evidence="3">The sequence shown here is derived from an EMBL/GenBank/DDBJ whole genome shotgun (WGS) entry which is preliminary data.</text>
</comment>
<organism evidence="3 4">
    <name type="scientific">Aphanomyces euteiches</name>
    <dbReference type="NCBI Taxonomy" id="100861"/>
    <lineage>
        <taxon>Eukaryota</taxon>
        <taxon>Sar</taxon>
        <taxon>Stramenopiles</taxon>
        <taxon>Oomycota</taxon>
        <taxon>Saprolegniomycetes</taxon>
        <taxon>Saprolegniales</taxon>
        <taxon>Verrucalvaceae</taxon>
        <taxon>Aphanomyces</taxon>
    </lineage>
</organism>
<sequence>MGLPKQSHYSIYFPSILCATIYAVRCFVAPCAAVAVLLRLLMTADITSNNLLSSKVSNLSRYTSSLILNAKAQRIQRNTCREPTVASIKSDKCPPRQAQSHQVDYNSC</sequence>
<gene>
    <name evidence="3" type="ORF">Ae201684_015386</name>
</gene>
<name>A0A6G0WGV7_9STRA</name>
<feature type="compositionally biased region" description="Polar residues" evidence="1">
    <location>
        <begin position="97"/>
        <end position="108"/>
    </location>
</feature>
<dbReference type="AlphaFoldDB" id="A0A6G0WGV7"/>
<evidence type="ECO:0000256" key="2">
    <source>
        <dbReference type="SAM" id="Phobius"/>
    </source>
</evidence>
<evidence type="ECO:0000313" key="4">
    <source>
        <dbReference type="Proteomes" id="UP000481153"/>
    </source>
</evidence>
<accession>A0A6G0WGV7</accession>
<dbReference type="Proteomes" id="UP000481153">
    <property type="component" value="Unassembled WGS sequence"/>
</dbReference>
<keyword evidence="2" id="KW-1133">Transmembrane helix</keyword>
<protein>
    <submittedName>
        <fullName evidence="3">Uncharacterized protein</fullName>
    </submittedName>
</protein>
<evidence type="ECO:0000313" key="3">
    <source>
        <dbReference type="EMBL" id="KAF0726364.1"/>
    </source>
</evidence>
<dbReference type="EMBL" id="VJMJ01000218">
    <property type="protein sequence ID" value="KAF0726364.1"/>
    <property type="molecule type" value="Genomic_DNA"/>
</dbReference>
<proteinExistence type="predicted"/>
<keyword evidence="2" id="KW-0812">Transmembrane</keyword>